<accession>A0A368Y6E0</accession>
<dbReference type="Gene3D" id="3.20.20.70">
    <property type="entry name" value="Aldolase class I"/>
    <property type="match status" value="1"/>
</dbReference>
<keyword evidence="10" id="KW-1185">Reference proteome</keyword>
<keyword evidence="3 7" id="KW-0288">FMN</keyword>
<dbReference type="InterPro" id="IPR013785">
    <property type="entry name" value="Aldolase_TIM"/>
</dbReference>
<proteinExistence type="inferred from homology"/>
<keyword evidence="2 7" id="KW-0285">Flavoprotein</keyword>
<evidence type="ECO:0000256" key="2">
    <source>
        <dbReference type="ARBA" id="ARBA00022630"/>
    </source>
</evidence>
<name>A0A368Y6E0_9BURK</name>
<sequence>MLYDGCDTGGMPAAPPPVPAVDRLPAGLATLADHEAHARTRLDDNAWAYFSGGAGDEITLRANRAAWDALQLHPRVLRPLQGGNTRVELLGRQLAHPILVAPVAFQRMAHADGELATAHAASALGAGLVLSTQASTPLEAIAAAIAHEPGRGPLWFQLYLQHDRGFTRALVQRAEQAGYEALVLTVDAPTSGARDRERRAGFQVPPHAAAVHLAALSPPPPVMLAPGQSALFDALLQHAPTWDDVHWLQSISRLPVLLKGVTHAQDARQAAALQVAGLIVSNHGGRTLDTVPPTAVLLPPIVDAVGSTLPVLVDGGIRRGTDILKAMALGARAVLVGRPVVWGLANAGAVGVAHVLRLLRDELEIAMALCGCANLADCSPQMLWRAAP</sequence>
<dbReference type="CDD" id="cd02809">
    <property type="entry name" value="alpha_hydroxyacid_oxid_FMN"/>
    <property type="match status" value="1"/>
</dbReference>
<dbReference type="SUPFAM" id="SSF51395">
    <property type="entry name" value="FMN-linked oxidoreductases"/>
    <property type="match status" value="1"/>
</dbReference>
<dbReference type="PANTHER" id="PTHR10578:SF107">
    <property type="entry name" value="2-HYDROXYACID OXIDASE 1"/>
    <property type="match status" value="1"/>
</dbReference>
<dbReference type="PROSITE" id="PS51349">
    <property type="entry name" value="FMN_HYDROXY_ACID_DH_2"/>
    <property type="match status" value="1"/>
</dbReference>
<feature type="active site" description="Proton acceptor" evidence="6">
    <location>
        <position position="283"/>
    </location>
</feature>
<feature type="binding site" evidence="7">
    <location>
        <position position="259"/>
    </location>
    <ligand>
        <name>FMN</name>
        <dbReference type="ChEBI" id="CHEBI:58210"/>
    </ligand>
</feature>
<dbReference type="Pfam" id="PF01070">
    <property type="entry name" value="FMN_dh"/>
    <property type="match status" value="1"/>
</dbReference>
<dbReference type="PANTHER" id="PTHR10578">
    <property type="entry name" value="S -2-HYDROXY-ACID OXIDASE-RELATED"/>
    <property type="match status" value="1"/>
</dbReference>
<dbReference type="OrthoDB" id="9770452at2"/>
<comment type="cofactor">
    <cofactor evidence="1">
        <name>FMN</name>
        <dbReference type="ChEBI" id="CHEBI:58210"/>
    </cofactor>
</comment>
<dbReference type="InterPro" id="IPR000262">
    <property type="entry name" value="FMN-dep_DH"/>
</dbReference>
<dbReference type="InterPro" id="IPR012133">
    <property type="entry name" value="Alpha-hydoxy_acid_DH_FMN"/>
</dbReference>
<organism evidence="9 10">
    <name type="scientific">Pseudorhodoferax soli</name>
    <dbReference type="NCBI Taxonomy" id="545864"/>
    <lineage>
        <taxon>Bacteria</taxon>
        <taxon>Pseudomonadati</taxon>
        <taxon>Pseudomonadota</taxon>
        <taxon>Betaproteobacteria</taxon>
        <taxon>Burkholderiales</taxon>
        <taxon>Comamonadaceae</taxon>
    </lineage>
</organism>
<feature type="binding site" evidence="7">
    <location>
        <position position="283"/>
    </location>
    <ligand>
        <name>glyoxylate</name>
        <dbReference type="ChEBI" id="CHEBI:36655"/>
    </ligand>
</feature>
<evidence type="ECO:0000313" key="10">
    <source>
        <dbReference type="Proteomes" id="UP000252884"/>
    </source>
</evidence>
<protein>
    <submittedName>
        <fullName evidence="9">4-hydroxymandelate oxidase</fullName>
    </submittedName>
</protein>
<dbReference type="InterPro" id="IPR037396">
    <property type="entry name" value="FMN_HAD"/>
</dbReference>
<evidence type="ECO:0000256" key="7">
    <source>
        <dbReference type="PIRSR" id="PIRSR000138-2"/>
    </source>
</evidence>
<reference evidence="9 10" key="1">
    <citation type="submission" date="2018-07" db="EMBL/GenBank/DDBJ databases">
        <title>Genomic Encyclopedia of Type Strains, Phase IV (KMG-IV): sequencing the most valuable type-strain genomes for metagenomic binning, comparative biology and taxonomic classification.</title>
        <authorList>
            <person name="Goeker M."/>
        </authorList>
    </citation>
    <scope>NUCLEOTIDE SEQUENCE [LARGE SCALE GENOMIC DNA]</scope>
    <source>
        <strain evidence="9 10">DSM 21634</strain>
    </source>
</reference>
<comment type="caution">
    <text evidence="9">The sequence shown here is derived from an EMBL/GenBank/DDBJ whole genome shotgun (WGS) entry which is preliminary data.</text>
</comment>
<feature type="binding site" evidence="7">
    <location>
        <begin position="102"/>
        <end position="104"/>
    </location>
    <ligand>
        <name>FMN</name>
        <dbReference type="ChEBI" id="CHEBI:58210"/>
    </ligand>
</feature>
<dbReference type="Proteomes" id="UP000252884">
    <property type="component" value="Unassembled WGS sequence"/>
</dbReference>
<feature type="binding site" evidence="7">
    <location>
        <position position="157"/>
    </location>
    <ligand>
        <name>FMN</name>
        <dbReference type="ChEBI" id="CHEBI:58210"/>
    </ligand>
</feature>
<feature type="binding site" evidence="7">
    <location>
        <position position="159"/>
    </location>
    <ligand>
        <name>glyoxylate</name>
        <dbReference type="ChEBI" id="CHEBI:36655"/>
    </ligand>
</feature>
<feature type="domain" description="FMN hydroxy acid dehydrogenase" evidence="8">
    <location>
        <begin position="23"/>
        <end position="388"/>
    </location>
</feature>
<feature type="binding site" evidence="7">
    <location>
        <position position="194"/>
    </location>
    <ligand>
        <name>glyoxylate</name>
        <dbReference type="ChEBI" id="CHEBI:36655"/>
    </ligand>
</feature>
<feature type="binding site" evidence="7">
    <location>
        <begin position="337"/>
        <end position="338"/>
    </location>
    <ligand>
        <name>FMN</name>
        <dbReference type="ChEBI" id="CHEBI:58210"/>
    </ligand>
</feature>
<evidence type="ECO:0000256" key="1">
    <source>
        <dbReference type="ARBA" id="ARBA00001917"/>
    </source>
</evidence>
<evidence type="ECO:0000256" key="6">
    <source>
        <dbReference type="PIRSR" id="PIRSR000138-1"/>
    </source>
</evidence>
<keyword evidence="4" id="KW-0560">Oxidoreductase</keyword>
<feature type="binding site" evidence="7">
    <location>
        <position position="131"/>
    </location>
    <ligand>
        <name>FMN</name>
        <dbReference type="ChEBI" id="CHEBI:58210"/>
    </ligand>
</feature>
<dbReference type="FunFam" id="3.20.20.70:FF:000029">
    <property type="entry name" value="L-lactate dehydrogenase"/>
    <property type="match status" value="1"/>
</dbReference>
<comment type="similarity">
    <text evidence="5">Belongs to the FMN-dependent alpha-hydroxy acid dehydrogenase family.</text>
</comment>
<dbReference type="EMBL" id="QPJK01000002">
    <property type="protein sequence ID" value="RCW73774.1"/>
    <property type="molecule type" value="Genomic_DNA"/>
</dbReference>
<dbReference type="PIRSF" id="PIRSF000138">
    <property type="entry name" value="Al-hdrx_acd_dh"/>
    <property type="match status" value="1"/>
</dbReference>
<dbReference type="GO" id="GO:0016614">
    <property type="term" value="F:oxidoreductase activity, acting on CH-OH group of donors"/>
    <property type="evidence" value="ECO:0007669"/>
    <property type="project" value="UniProtKB-ARBA"/>
</dbReference>
<evidence type="ECO:0000256" key="3">
    <source>
        <dbReference type="ARBA" id="ARBA00022643"/>
    </source>
</evidence>
<gene>
    <name evidence="9" type="ORF">DES41_10288</name>
</gene>
<feature type="binding site" evidence="7">
    <location>
        <position position="281"/>
    </location>
    <ligand>
        <name>FMN</name>
        <dbReference type="ChEBI" id="CHEBI:58210"/>
    </ligand>
</feature>
<feature type="binding site" evidence="7">
    <location>
        <position position="49"/>
    </location>
    <ligand>
        <name>glyoxylate</name>
        <dbReference type="ChEBI" id="CHEBI:36655"/>
    </ligand>
</feature>
<feature type="binding site" evidence="7">
    <location>
        <begin position="314"/>
        <end position="318"/>
    </location>
    <ligand>
        <name>FMN</name>
        <dbReference type="ChEBI" id="CHEBI:58210"/>
    </ligand>
</feature>
<evidence type="ECO:0000259" key="8">
    <source>
        <dbReference type="PROSITE" id="PS51349"/>
    </source>
</evidence>
<evidence type="ECO:0000256" key="4">
    <source>
        <dbReference type="ARBA" id="ARBA00023002"/>
    </source>
</evidence>
<feature type="binding site" evidence="7">
    <location>
        <position position="286"/>
    </location>
    <ligand>
        <name>glyoxylate</name>
        <dbReference type="ChEBI" id="CHEBI:36655"/>
    </ligand>
</feature>
<evidence type="ECO:0000313" key="9">
    <source>
        <dbReference type="EMBL" id="RCW73774.1"/>
    </source>
</evidence>
<dbReference type="GO" id="GO:0010181">
    <property type="term" value="F:FMN binding"/>
    <property type="evidence" value="ECO:0007669"/>
    <property type="project" value="InterPro"/>
</dbReference>
<dbReference type="AlphaFoldDB" id="A0A368Y6E0"/>
<evidence type="ECO:0000256" key="5">
    <source>
        <dbReference type="ARBA" id="ARBA00024042"/>
    </source>
</evidence>
<feature type="binding site" evidence="7">
    <location>
        <position position="185"/>
    </location>
    <ligand>
        <name>FMN</name>
        <dbReference type="ChEBI" id="CHEBI:58210"/>
    </ligand>
</feature>